<evidence type="ECO:0000256" key="6">
    <source>
        <dbReference type="ARBA" id="ARBA00022777"/>
    </source>
</evidence>
<accession>A0A6J6XVZ3</accession>
<dbReference type="InterPro" id="IPR011495">
    <property type="entry name" value="Sig_transdc_His_kin_sub2_dim/P"/>
</dbReference>
<keyword evidence="5" id="KW-0547">Nucleotide-binding</keyword>
<keyword evidence="6" id="KW-0418">Kinase</keyword>
<name>A0A6J6XVZ3_9ZZZZ</name>
<dbReference type="PROSITE" id="PS50109">
    <property type="entry name" value="HIS_KIN"/>
    <property type="match status" value="1"/>
</dbReference>
<keyword evidence="3" id="KW-0597">Phosphoprotein</keyword>
<comment type="catalytic activity">
    <reaction evidence="1">
        <text>ATP + protein L-histidine = ADP + protein N-phospho-L-histidine.</text>
        <dbReference type="EC" id="2.7.13.3"/>
    </reaction>
</comment>
<dbReference type="SMART" id="SM00911">
    <property type="entry name" value="HWE_HK"/>
    <property type="match status" value="1"/>
</dbReference>
<evidence type="ECO:0000256" key="3">
    <source>
        <dbReference type="ARBA" id="ARBA00022553"/>
    </source>
</evidence>
<keyword evidence="4" id="KW-0808">Transferase</keyword>
<evidence type="ECO:0000256" key="1">
    <source>
        <dbReference type="ARBA" id="ARBA00000085"/>
    </source>
</evidence>
<proteinExistence type="predicted"/>
<dbReference type="GO" id="GO:0004673">
    <property type="term" value="F:protein histidine kinase activity"/>
    <property type="evidence" value="ECO:0007669"/>
    <property type="project" value="UniProtKB-EC"/>
</dbReference>
<evidence type="ECO:0000256" key="7">
    <source>
        <dbReference type="ARBA" id="ARBA00022840"/>
    </source>
</evidence>
<evidence type="ECO:0000256" key="2">
    <source>
        <dbReference type="ARBA" id="ARBA00012438"/>
    </source>
</evidence>
<dbReference type="InterPro" id="IPR036890">
    <property type="entry name" value="HATPase_C_sf"/>
</dbReference>
<dbReference type="InterPro" id="IPR005467">
    <property type="entry name" value="His_kinase_dom"/>
</dbReference>
<dbReference type="InterPro" id="IPR011102">
    <property type="entry name" value="Sig_transdc_His_kinase_HWE"/>
</dbReference>
<dbReference type="Pfam" id="PF02518">
    <property type="entry name" value="HATPase_c"/>
    <property type="match status" value="1"/>
</dbReference>
<keyword evidence="7" id="KW-0067">ATP-binding</keyword>
<gene>
    <name evidence="9" type="ORF">UFOPK3046_00526</name>
</gene>
<dbReference type="PANTHER" id="PTHR41523">
    <property type="entry name" value="TWO-COMPONENT SYSTEM SENSOR PROTEIN"/>
    <property type="match status" value="1"/>
</dbReference>
<dbReference type="Gene3D" id="3.30.450.20">
    <property type="entry name" value="PAS domain"/>
    <property type="match status" value="1"/>
</dbReference>
<dbReference type="PANTHER" id="PTHR41523:SF8">
    <property type="entry name" value="ETHYLENE RESPONSE SENSOR PROTEIN"/>
    <property type="match status" value="1"/>
</dbReference>
<feature type="domain" description="Histidine kinase" evidence="8">
    <location>
        <begin position="50"/>
        <end position="265"/>
    </location>
</feature>
<dbReference type="EMBL" id="CAFAAQ010000030">
    <property type="protein sequence ID" value="CAB4800375.1"/>
    <property type="molecule type" value="Genomic_DNA"/>
</dbReference>
<evidence type="ECO:0000256" key="5">
    <source>
        <dbReference type="ARBA" id="ARBA00022741"/>
    </source>
</evidence>
<dbReference type="AlphaFoldDB" id="A0A6J6XVZ3"/>
<dbReference type="SUPFAM" id="SSF55874">
    <property type="entry name" value="ATPase domain of HSP90 chaperone/DNA topoisomerase II/histidine kinase"/>
    <property type="match status" value="1"/>
</dbReference>
<dbReference type="GO" id="GO:0005524">
    <property type="term" value="F:ATP binding"/>
    <property type="evidence" value="ECO:0007669"/>
    <property type="project" value="UniProtKB-KW"/>
</dbReference>
<evidence type="ECO:0000313" key="9">
    <source>
        <dbReference type="EMBL" id="CAB4800375.1"/>
    </source>
</evidence>
<sequence>MERNEVCVVIWCIPLLNASRVDGGLVLLRDISELKMRDRLLISKDATIREIHHRVKNNLQTISSLLRLQGRRLTEPSAKAAIEESVRRIRSIARVHETLSREDGDEVNFSEILRPLVRMVEEGLTSPDRPLSFEMIGESGNLPSPTATSLAVVLTELLQNIVDHAYPPGLLMSEELPKVRIEMLQGAGVLRVDVIDDGVGMSGEADPERRPSLGLSIVTGLISELEGKISFAPADEQAAAGETRTATGHLRRIGTRVSLTIPVVRGPFATQPPQREAE</sequence>
<dbReference type="Gene3D" id="3.30.565.10">
    <property type="entry name" value="Histidine kinase-like ATPase, C-terminal domain"/>
    <property type="match status" value="1"/>
</dbReference>
<organism evidence="9">
    <name type="scientific">freshwater metagenome</name>
    <dbReference type="NCBI Taxonomy" id="449393"/>
    <lineage>
        <taxon>unclassified sequences</taxon>
        <taxon>metagenomes</taxon>
        <taxon>ecological metagenomes</taxon>
    </lineage>
</organism>
<dbReference type="Pfam" id="PF07568">
    <property type="entry name" value="HisKA_2"/>
    <property type="match status" value="1"/>
</dbReference>
<dbReference type="SMART" id="SM00387">
    <property type="entry name" value="HATPase_c"/>
    <property type="match status" value="1"/>
</dbReference>
<reference evidence="9" key="1">
    <citation type="submission" date="2020-05" db="EMBL/GenBank/DDBJ databases">
        <authorList>
            <person name="Chiriac C."/>
            <person name="Salcher M."/>
            <person name="Ghai R."/>
            <person name="Kavagutti S V."/>
        </authorList>
    </citation>
    <scope>NUCLEOTIDE SEQUENCE</scope>
</reference>
<dbReference type="InterPro" id="IPR003594">
    <property type="entry name" value="HATPase_dom"/>
</dbReference>
<protein>
    <recommendedName>
        <fullName evidence="2">histidine kinase</fullName>
        <ecNumber evidence="2">2.7.13.3</ecNumber>
    </recommendedName>
</protein>
<dbReference type="EC" id="2.7.13.3" evidence="2"/>
<evidence type="ECO:0000256" key="4">
    <source>
        <dbReference type="ARBA" id="ARBA00022679"/>
    </source>
</evidence>
<evidence type="ECO:0000259" key="8">
    <source>
        <dbReference type="PROSITE" id="PS50109"/>
    </source>
</evidence>